<dbReference type="InterPro" id="IPR050595">
    <property type="entry name" value="Bact_response_regulator"/>
</dbReference>
<dbReference type="InterPro" id="IPR001789">
    <property type="entry name" value="Sig_transdc_resp-reg_receiver"/>
</dbReference>
<evidence type="ECO:0000256" key="2">
    <source>
        <dbReference type="PROSITE-ProRule" id="PRU00169"/>
    </source>
</evidence>
<sequence length="123" mass="13744">MGIQNHSLLIVDDSRMSRMMLNRLVADLRPDWRITEAASGNEALEMIERDPPTLVSLDVNMPGMSGLEAAGRIRLHNPDIRIVICTANIQDYVRQAAEKAGVHFISKPITPESVARMVAFFEE</sequence>
<proteinExistence type="predicted"/>
<evidence type="ECO:0000313" key="5">
    <source>
        <dbReference type="Proteomes" id="UP000434044"/>
    </source>
</evidence>
<feature type="modified residue" description="4-aspartylphosphate" evidence="2">
    <location>
        <position position="58"/>
    </location>
</feature>
<protein>
    <submittedName>
        <fullName evidence="4">Response regulator</fullName>
    </submittedName>
</protein>
<dbReference type="PROSITE" id="PS50110">
    <property type="entry name" value="RESPONSE_REGULATORY"/>
    <property type="match status" value="1"/>
</dbReference>
<dbReference type="EMBL" id="WNKT01000018">
    <property type="protein sequence ID" value="MTW21412.1"/>
    <property type="molecule type" value="Genomic_DNA"/>
</dbReference>
<evidence type="ECO:0000313" key="4">
    <source>
        <dbReference type="EMBL" id="MTW21412.1"/>
    </source>
</evidence>
<dbReference type="AlphaFoldDB" id="A0A6N8EAW7"/>
<name>A0A6N8EAW7_9GAMM</name>
<evidence type="ECO:0000259" key="3">
    <source>
        <dbReference type="PROSITE" id="PS50110"/>
    </source>
</evidence>
<dbReference type="SUPFAM" id="SSF52172">
    <property type="entry name" value="CheY-like"/>
    <property type="match status" value="1"/>
</dbReference>
<feature type="domain" description="Response regulatory" evidence="3">
    <location>
        <begin position="7"/>
        <end position="122"/>
    </location>
</feature>
<gene>
    <name evidence="4" type="ORF">GJ668_09935</name>
</gene>
<keyword evidence="5" id="KW-1185">Reference proteome</keyword>
<evidence type="ECO:0000256" key="1">
    <source>
        <dbReference type="ARBA" id="ARBA00022553"/>
    </source>
</evidence>
<dbReference type="PANTHER" id="PTHR44591:SF3">
    <property type="entry name" value="RESPONSE REGULATORY DOMAIN-CONTAINING PROTEIN"/>
    <property type="match status" value="1"/>
</dbReference>
<comment type="caution">
    <text evidence="4">The sequence shown here is derived from an EMBL/GenBank/DDBJ whole genome shotgun (WGS) entry which is preliminary data.</text>
</comment>
<dbReference type="OrthoDB" id="9801101at2"/>
<dbReference type="RefSeq" id="WP_155449998.1">
    <property type="nucleotide sequence ID" value="NZ_WNKT01000018.1"/>
</dbReference>
<dbReference type="SMART" id="SM00448">
    <property type="entry name" value="REC"/>
    <property type="match status" value="1"/>
</dbReference>
<dbReference type="Proteomes" id="UP000434044">
    <property type="component" value="Unassembled WGS sequence"/>
</dbReference>
<accession>A0A6N8EAW7</accession>
<dbReference type="Pfam" id="PF00072">
    <property type="entry name" value="Response_reg"/>
    <property type="match status" value="1"/>
</dbReference>
<dbReference type="InterPro" id="IPR011006">
    <property type="entry name" value="CheY-like_superfamily"/>
</dbReference>
<reference evidence="4 5" key="1">
    <citation type="submission" date="2019-11" db="EMBL/GenBank/DDBJ databases">
        <title>Whole-genome sequence of the anaerobic purple sulfur bacterium Allochromatium palmeri DSM 15591.</title>
        <authorList>
            <person name="Kyndt J.A."/>
            <person name="Meyer T.E."/>
        </authorList>
    </citation>
    <scope>NUCLEOTIDE SEQUENCE [LARGE SCALE GENOMIC DNA]</scope>
    <source>
        <strain evidence="4 5">DSM 15591</strain>
    </source>
</reference>
<dbReference type="Gene3D" id="3.40.50.2300">
    <property type="match status" value="1"/>
</dbReference>
<dbReference type="CDD" id="cd17546">
    <property type="entry name" value="REC_hyHK_CKI1_RcsC-like"/>
    <property type="match status" value="1"/>
</dbReference>
<keyword evidence="1 2" id="KW-0597">Phosphoprotein</keyword>
<organism evidence="4 5">
    <name type="scientific">Allochromatium palmeri</name>
    <dbReference type="NCBI Taxonomy" id="231048"/>
    <lineage>
        <taxon>Bacteria</taxon>
        <taxon>Pseudomonadati</taxon>
        <taxon>Pseudomonadota</taxon>
        <taxon>Gammaproteobacteria</taxon>
        <taxon>Chromatiales</taxon>
        <taxon>Chromatiaceae</taxon>
        <taxon>Allochromatium</taxon>
    </lineage>
</organism>
<dbReference type="GO" id="GO:0000160">
    <property type="term" value="P:phosphorelay signal transduction system"/>
    <property type="evidence" value="ECO:0007669"/>
    <property type="project" value="InterPro"/>
</dbReference>
<dbReference type="PANTHER" id="PTHR44591">
    <property type="entry name" value="STRESS RESPONSE REGULATOR PROTEIN 1"/>
    <property type="match status" value="1"/>
</dbReference>